<evidence type="ECO:0008006" key="3">
    <source>
        <dbReference type="Google" id="ProtNLM"/>
    </source>
</evidence>
<keyword evidence="2" id="KW-1185">Reference proteome</keyword>
<dbReference type="Proteomes" id="UP000059188">
    <property type="component" value="Unassembled WGS sequence"/>
</dbReference>
<dbReference type="AlphaFoldDB" id="A0A0B7FDE2"/>
<dbReference type="EMBL" id="LN679251">
    <property type="protein sequence ID" value="CEL54198.1"/>
    <property type="molecule type" value="Genomic_DNA"/>
</dbReference>
<name>A0A0B7FDE2_THACB</name>
<protein>
    <recommendedName>
        <fullName evidence="3">RNase H type-1 domain-containing protein</fullName>
    </recommendedName>
</protein>
<evidence type="ECO:0000313" key="1">
    <source>
        <dbReference type="EMBL" id="CEL54198.1"/>
    </source>
</evidence>
<sequence length="184" mass="20163">MQLQDGWCGSILKPPPPHSGTELYMDASILFGIGVVWPQKLQFGSWSLSKDLFCAGRDIGWTEMVAIEIALSIVISYVIWDSTVTFHSNNQGVVGALRTGQSQNNQQNLVLQQIIEAQHSHNILIAIQYVSTDLNHANSPLQGIAPPKLLAFNTSVTLDDALAFFVKLLSGTTPQTFFLPAQKL</sequence>
<gene>
    <name evidence="1" type="ORF">RSOLAG1IB_11596</name>
</gene>
<proteinExistence type="predicted"/>
<evidence type="ECO:0000313" key="2">
    <source>
        <dbReference type="Proteomes" id="UP000059188"/>
    </source>
</evidence>
<dbReference type="OrthoDB" id="3255824at2759"/>
<reference evidence="1 2" key="1">
    <citation type="submission" date="2014-11" db="EMBL/GenBank/DDBJ databases">
        <authorList>
            <person name="Wibberg Daniel"/>
        </authorList>
    </citation>
    <scope>NUCLEOTIDE SEQUENCE [LARGE SCALE GENOMIC DNA]</scope>
    <source>
        <strain evidence="1">Rhizoctonia solani AG1-IB 7/3/14</strain>
    </source>
</reference>
<accession>A0A0B7FDE2</accession>
<organism evidence="1 2">
    <name type="scientific">Thanatephorus cucumeris (strain AG1-IB / isolate 7/3/14)</name>
    <name type="common">Lettuce bottom rot fungus</name>
    <name type="synonym">Rhizoctonia solani</name>
    <dbReference type="NCBI Taxonomy" id="1108050"/>
    <lineage>
        <taxon>Eukaryota</taxon>
        <taxon>Fungi</taxon>
        <taxon>Dikarya</taxon>
        <taxon>Basidiomycota</taxon>
        <taxon>Agaricomycotina</taxon>
        <taxon>Agaricomycetes</taxon>
        <taxon>Cantharellales</taxon>
        <taxon>Ceratobasidiaceae</taxon>
        <taxon>Rhizoctonia</taxon>
        <taxon>Rhizoctonia solani AG-1</taxon>
    </lineage>
</organism>